<reference evidence="2 3" key="1">
    <citation type="submission" date="2016-10" db="EMBL/GenBank/DDBJ databases">
        <authorList>
            <person name="de Groot N.N."/>
        </authorList>
    </citation>
    <scope>NUCLEOTIDE SEQUENCE [LARGE SCALE GENOMIC DNA]</scope>
    <source>
        <strain evidence="2 3">DSM 15019</strain>
    </source>
</reference>
<dbReference type="EMBL" id="LT629770">
    <property type="protein sequence ID" value="SDS53083.1"/>
    <property type="molecule type" value="Genomic_DNA"/>
</dbReference>
<evidence type="ECO:0000313" key="3">
    <source>
        <dbReference type="Proteomes" id="UP000182126"/>
    </source>
</evidence>
<protein>
    <submittedName>
        <fullName evidence="2">Clp amino terminal domain-containing protein, pathogenicity island component</fullName>
    </submittedName>
</protein>
<evidence type="ECO:0000256" key="1">
    <source>
        <dbReference type="SAM" id="MobiDB-lite"/>
    </source>
</evidence>
<name>A0A1H1SZ25_9MICO</name>
<gene>
    <name evidence="2" type="ORF">SAMN04489809_2062</name>
</gene>
<dbReference type="Pfam" id="PF10604">
    <property type="entry name" value="Polyketide_cyc2"/>
    <property type="match status" value="1"/>
</dbReference>
<dbReference type="InterPro" id="IPR036628">
    <property type="entry name" value="Clp_N_dom_sf"/>
</dbReference>
<feature type="region of interest" description="Disordered" evidence="1">
    <location>
        <begin position="154"/>
        <end position="174"/>
    </location>
</feature>
<sequence length="325" mass="34827">MSRFTDAAAAMHTLSLAAMEEASRLGLRDADIDHLLLALTIDADTGGQVLRRAGVRLDATRAAVEAQHAGQILAMGIDAPAVGPGRIVFHETDGYDWTERALAVLRAASQGGRRGDSAAVLRALLAEPSGLIAAILGRLAVTEDDLTAQLDEVKGTARSPQPGRKPAAGGITGSRSMFVPAAESEVRAVLADPERLPEWEQSVAGVLPAGNDGPWEAFAPTTAPDGRPLRRKPEFHRLCVMREEESGALTWRFEYPDAPHANPRALTMALEPAAGGTQLRATMTWEARPRGPVRRALRAPLLPLWRGLVFIQLAQVESGISRLFR</sequence>
<dbReference type="GeneID" id="36301481"/>
<evidence type="ECO:0000313" key="2">
    <source>
        <dbReference type="EMBL" id="SDS53083.1"/>
    </source>
</evidence>
<dbReference type="RefSeq" id="WP_060923315.1">
    <property type="nucleotide sequence ID" value="NZ_LT629770.1"/>
</dbReference>
<dbReference type="CDD" id="cd07812">
    <property type="entry name" value="SRPBCC"/>
    <property type="match status" value="1"/>
</dbReference>
<dbReference type="Gene3D" id="3.30.530.20">
    <property type="match status" value="1"/>
</dbReference>
<proteinExistence type="predicted"/>
<dbReference type="eggNOG" id="COG3832">
    <property type="taxonomic scope" value="Bacteria"/>
</dbReference>
<accession>A0A1H1SZ25</accession>
<dbReference type="Gene3D" id="1.10.1780.10">
    <property type="entry name" value="Clp, N-terminal domain"/>
    <property type="match status" value="1"/>
</dbReference>
<dbReference type="SUPFAM" id="SSF55961">
    <property type="entry name" value="Bet v1-like"/>
    <property type="match status" value="1"/>
</dbReference>
<dbReference type="InterPro" id="IPR023393">
    <property type="entry name" value="START-like_dom_sf"/>
</dbReference>
<dbReference type="Proteomes" id="UP000182126">
    <property type="component" value="Chromosome I"/>
</dbReference>
<organism evidence="2 3">
    <name type="scientific">Microbacterium paraoxydans</name>
    <dbReference type="NCBI Taxonomy" id="199592"/>
    <lineage>
        <taxon>Bacteria</taxon>
        <taxon>Bacillati</taxon>
        <taxon>Actinomycetota</taxon>
        <taxon>Actinomycetes</taxon>
        <taxon>Micrococcales</taxon>
        <taxon>Microbacteriaceae</taxon>
        <taxon>Microbacterium</taxon>
    </lineage>
</organism>
<dbReference type="InterPro" id="IPR019587">
    <property type="entry name" value="Polyketide_cyclase/dehydratase"/>
</dbReference>
<dbReference type="AlphaFoldDB" id="A0A1H1SZ25"/>